<evidence type="ECO:0000313" key="1">
    <source>
        <dbReference type="EMBL" id="GKV49815.1"/>
    </source>
</evidence>
<dbReference type="EMBL" id="BPVZ01000321">
    <property type="protein sequence ID" value="GKV49815.1"/>
    <property type="molecule type" value="Genomic_DNA"/>
</dbReference>
<reference evidence="1 2" key="1">
    <citation type="journal article" date="2021" name="Commun. Biol.">
        <title>The genome of Shorea leprosula (Dipterocarpaceae) highlights the ecological relevance of drought in aseasonal tropical rainforests.</title>
        <authorList>
            <person name="Ng K.K.S."/>
            <person name="Kobayashi M.J."/>
            <person name="Fawcett J.A."/>
            <person name="Hatakeyama M."/>
            <person name="Paape T."/>
            <person name="Ng C.H."/>
            <person name="Ang C.C."/>
            <person name="Tnah L.H."/>
            <person name="Lee C.T."/>
            <person name="Nishiyama T."/>
            <person name="Sese J."/>
            <person name="O'Brien M.J."/>
            <person name="Copetti D."/>
            <person name="Mohd Noor M.I."/>
            <person name="Ong R.C."/>
            <person name="Putra M."/>
            <person name="Sireger I.Z."/>
            <person name="Indrioko S."/>
            <person name="Kosugi Y."/>
            <person name="Izuno A."/>
            <person name="Isagi Y."/>
            <person name="Lee S.L."/>
            <person name="Shimizu K.K."/>
        </authorList>
    </citation>
    <scope>NUCLEOTIDE SEQUENCE [LARGE SCALE GENOMIC DNA]</scope>
    <source>
        <strain evidence="1">214</strain>
    </source>
</reference>
<organism evidence="1 2">
    <name type="scientific">Rubroshorea leprosula</name>
    <dbReference type="NCBI Taxonomy" id="152421"/>
    <lineage>
        <taxon>Eukaryota</taxon>
        <taxon>Viridiplantae</taxon>
        <taxon>Streptophyta</taxon>
        <taxon>Embryophyta</taxon>
        <taxon>Tracheophyta</taxon>
        <taxon>Spermatophyta</taxon>
        <taxon>Magnoliopsida</taxon>
        <taxon>eudicotyledons</taxon>
        <taxon>Gunneridae</taxon>
        <taxon>Pentapetalae</taxon>
        <taxon>rosids</taxon>
        <taxon>malvids</taxon>
        <taxon>Malvales</taxon>
        <taxon>Dipterocarpaceae</taxon>
        <taxon>Rubroshorea</taxon>
    </lineage>
</organism>
<accession>A0AAV5MJV9</accession>
<protein>
    <submittedName>
        <fullName evidence="1">Uncharacterized protein</fullName>
    </submittedName>
</protein>
<dbReference type="AlphaFoldDB" id="A0AAV5MJV9"/>
<evidence type="ECO:0000313" key="2">
    <source>
        <dbReference type="Proteomes" id="UP001054252"/>
    </source>
</evidence>
<keyword evidence="2" id="KW-1185">Reference proteome</keyword>
<comment type="caution">
    <text evidence="1">The sequence shown here is derived from an EMBL/GenBank/DDBJ whole genome shotgun (WGS) entry which is preliminary data.</text>
</comment>
<sequence>MMDLNCQPFAYRGGNTGGIKRYRLSEEIGNWASADDFNCPIGVGSQRMRGLRKVYVAKLKAVKVKAVGFLELLSVSVHI</sequence>
<gene>
    <name evidence="1" type="ORF">SLEP1_g56546</name>
</gene>
<proteinExistence type="predicted"/>
<dbReference type="Proteomes" id="UP001054252">
    <property type="component" value="Unassembled WGS sequence"/>
</dbReference>
<name>A0AAV5MJV9_9ROSI</name>